<dbReference type="CDD" id="cd07972">
    <property type="entry name" value="OBF_DNA_ligase_Arch_LigB"/>
    <property type="match status" value="1"/>
</dbReference>
<feature type="binding site" evidence="14">
    <location>
        <position position="369"/>
    </location>
    <ligand>
        <name>ATP</name>
        <dbReference type="ChEBI" id="CHEBI:30616"/>
    </ligand>
</feature>
<comment type="similarity">
    <text evidence="14 16">Belongs to the ATP-dependent DNA ligase family.</text>
</comment>
<accession>A0A8J3ZCC2</accession>
<keyword evidence="4 14" id="KW-0479">Metal-binding</keyword>
<dbReference type="Pfam" id="PF04679">
    <property type="entry name" value="DNA_ligase_A_C"/>
    <property type="match status" value="1"/>
</dbReference>
<evidence type="ECO:0000256" key="15">
    <source>
        <dbReference type="RuleBase" id="RU000617"/>
    </source>
</evidence>
<evidence type="ECO:0000256" key="2">
    <source>
        <dbReference type="ARBA" id="ARBA00022618"/>
    </source>
</evidence>
<evidence type="ECO:0000256" key="12">
    <source>
        <dbReference type="ARBA" id="ARBA00034003"/>
    </source>
</evidence>
<dbReference type="Gene3D" id="2.40.50.140">
    <property type="entry name" value="Nucleic acid-binding proteins"/>
    <property type="match status" value="1"/>
</dbReference>
<dbReference type="Pfam" id="PF04675">
    <property type="entry name" value="DNA_ligase_A_N"/>
    <property type="match status" value="1"/>
</dbReference>
<dbReference type="InterPro" id="IPR022865">
    <property type="entry name" value="DNA_ligae_ATP-dep_bac/arc"/>
</dbReference>
<dbReference type="GO" id="GO:0046872">
    <property type="term" value="F:metal ion binding"/>
    <property type="evidence" value="ECO:0007669"/>
    <property type="project" value="UniProtKB-KW"/>
</dbReference>
<keyword evidence="5 14" id="KW-0547">Nucleotide-binding</keyword>
<keyword evidence="19" id="KW-1185">Reference proteome</keyword>
<keyword evidence="8 14" id="KW-0460">Magnesium</keyword>
<evidence type="ECO:0000256" key="9">
    <source>
        <dbReference type="ARBA" id="ARBA00023172"/>
    </source>
</evidence>
<dbReference type="SUPFAM" id="SSF50249">
    <property type="entry name" value="Nucleic acid-binding proteins"/>
    <property type="match status" value="1"/>
</dbReference>
<dbReference type="PROSITE" id="PS50160">
    <property type="entry name" value="DNA_LIGASE_A3"/>
    <property type="match status" value="1"/>
</dbReference>
<keyword evidence="10 14" id="KW-0234">DNA repair</keyword>
<organism evidence="18 19">
    <name type="scientific">Virgisporangium aurantiacum</name>
    <dbReference type="NCBI Taxonomy" id="175570"/>
    <lineage>
        <taxon>Bacteria</taxon>
        <taxon>Bacillati</taxon>
        <taxon>Actinomycetota</taxon>
        <taxon>Actinomycetes</taxon>
        <taxon>Micromonosporales</taxon>
        <taxon>Micromonosporaceae</taxon>
        <taxon>Virgisporangium</taxon>
    </lineage>
</organism>
<feature type="binding site" evidence="14">
    <location>
        <position position="297"/>
    </location>
    <ligand>
        <name>ATP</name>
        <dbReference type="ChEBI" id="CHEBI:30616"/>
    </ligand>
</feature>
<dbReference type="GO" id="GO:0006310">
    <property type="term" value="P:DNA recombination"/>
    <property type="evidence" value="ECO:0007669"/>
    <property type="project" value="UniProtKB-UniRule"/>
</dbReference>
<feature type="domain" description="ATP-dependent DNA ligase family profile" evidence="17">
    <location>
        <begin position="295"/>
        <end position="409"/>
    </location>
</feature>
<name>A0A8J3ZCC2_9ACTN</name>
<reference evidence="18" key="1">
    <citation type="submission" date="2021-01" db="EMBL/GenBank/DDBJ databases">
        <title>Whole genome shotgun sequence of Virgisporangium aurantiacum NBRC 16421.</title>
        <authorList>
            <person name="Komaki H."/>
            <person name="Tamura T."/>
        </authorList>
    </citation>
    <scope>NUCLEOTIDE SEQUENCE</scope>
    <source>
        <strain evidence="18">NBRC 16421</strain>
    </source>
</reference>
<dbReference type="CDD" id="cd07901">
    <property type="entry name" value="Adenylation_DNA_ligase_Arch_LigB"/>
    <property type="match status" value="1"/>
</dbReference>
<dbReference type="Proteomes" id="UP000612585">
    <property type="component" value="Unassembled WGS sequence"/>
</dbReference>
<feature type="binding site" evidence="14">
    <location>
        <position position="234"/>
    </location>
    <ligand>
        <name>ATP</name>
        <dbReference type="ChEBI" id="CHEBI:30616"/>
    </ligand>
</feature>
<evidence type="ECO:0000313" key="19">
    <source>
        <dbReference type="Proteomes" id="UP000612585"/>
    </source>
</evidence>
<dbReference type="Gene3D" id="3.30.470.30">
    <property type="entry name" value="DNA ligase/mRNA capping enzyme"/>
    <property type="match status" value="1"/>
</dbReference>
<evidence type="ECO:0000259" key="17">
    <source>
        <dbReference type="PROSITE" id="PS50160"/>
    </source>
</evidence>
<feature type="binding site" evidence="14">
    <location>
        <position position="212"/>
    </location>
    <ligand>
        <name>ATP</name>
        <dbReference type="ChEBI" id="CHEBI:30616"/>
    </ligand>
</feature>
<evidence type="ECO:0000256" key="4">
    <source>
        <dbReference type="ARBA" id="ARBA00022723"/>
    </source>
</evidence>
<evidence type="ECO:0000256" key="1">
    <source>
        <dbReference type="ARBA" id="ARBA00022598"/>
    </source>
</evidence>
<dbReference type="InterPro" id="IPR012309">
    <property type="entry name" value="DNA_ligase_ATP-dep_C"/>
</dbReference>
<evidence type="ECO:0000256" key="11">
    <source>
        <dbReference type="ARBA" id="ARBA00023306"/>
    </source>
</evidence>
<dbReference type="GO" id="GO:0005524">
    <property type="term" value="F:ATP binding"/>
    <property type="evidence" value="ECO:0007669"/>
    <property type="project" value="UniProtKB-UniRule"/>
</dbReference>
<dbReference type="InterPro" id="IPR012340">
    <property type="entry name" value="NA-bd_OB-fold"/>
</dbReference>
<dbReference type="GO" id="GO:0006281">
    <property type="term" value="P:DNA repair"/>
    <property type="evidence" value="ECO:0007669"/>
    <property type="project" value="UniProtKB-UniRule"/>
</dbReference>
<dbReference type="InterPro" id="IPR050191">
    <property type="entry name" value="ATP-dep_DNA_ligase"/>
</dbReference>
<evidence type="ECO:0000256" key="5">
    <source>
        <dbReference type="ARBA" id="ARBA00022741"/>
    </source>
</evidence>
<evidence type="ECO:0000256" key="14">
    <source>
        <dbReference type="HAMAP-Rule" id="MF_00407"/>
    </source>
</evidence>
<dbReference type="NCBIfam" id="TIGR00574">
    <property type="entry name" value="dnl1"/>
    <property type="match status" value="1"/>
</dbReference>
<comment type="catalytic activity">
    <reaction evidence="12 14 15">
        <text>ATP + (deoxyribonucleotide)n-3'-hydroxyl + 5'-phospho-(deoxyribonucleotide)m = (deoxyribonucleotide)n+m + AMP + diphosphate.</text>
        <dbReference type="EC" id="6.5.1.1"/>
    </reaction>
</comment>
<sequence length="508" mass="53458">MLFADLAATSAAVAATSGRLAKIDLLAACLRRLATDTADPRGLAAGAAYLAGELLQRQTGVGYASLRDLPAPAEVPTLTVESVDQKIGAMSVVAGRGSQAERRRLLQDLFVTATAPEQRHLVGLLSGELRQGAQAGLLADAIARAASLPVAVIRRALLLSGSLTEVAAVALAGGSLDDFSLTVGRPLAPMLASSAPDVAAALEAVGLPAVADVKLDGIRVQVHRDGDEIAVFSRSLDDITARVPGVVSVVRSLPVRTVVLDGEALGVGPDGRPLPFQETSSRAARRDGAMPVQPYFFDVLHLDGADLLDAPLTDRWAALSALVPASSLVGHFVVSSPEEADAAWQSALAAGHEGLVVKSSSAPYDVGRRGAAWVKVKPRHTLDLVILGVEWGSGRRKGWLSNLHLGARDPATGGFVMLGKTFKGLTDEMLRWQTEKLLSLATEKGDWVVKVRPELVAEIAFDGVQRSSRYPGGVALRFARVVRYRDDKTAAEADTIDQVKELATWLTA</sequence>
<evidence type="ECO:0000256" key="16">
    <source>
        <dbReference type="RuleBase" id="RU004196"/>
    </source>
</evidence>
<comment type="caution">
    <text evidence="18">The sequence shown here is derived from an EMBL/GenBank/DDBJ whole genome shotgun (WGS) entry which is preliminary data.</text>
</comment>
<dbReference type="EMBL" id="BOPG01000065">
    <property type="protein sequence ID" value="GIJ61307.1"/>
    <property type="molecule type" value="Genomic_DNA"/>
</dbReference>
<comment type="function">
    <text evidence="13 14">DNA ligase that seals nicks in double-stranded DNA during DNA replication, DNA recombination and DNA repair.</text>
</comment>
<keyword evidence="2 14" id="KW-0132">Cell division</keyword>
<dbReference type="InterPro" id="IPR036599">
    <property type="entry name" value="DNA_ligase_N_sf"/>
</dbReference>
<dbReference type="PANTHER" id="PTHR45674:SF13">
    <property type="entry name" value="DNA LIGASE-RELATED"/>
    <property type="match status" value="1"/>
</dbReference>
<dbReference type="GO" id="GO:0006260">
    <property type="term" value="P:DNA replication"/>
    <property type="evidence" value="ECO:0007669"/>
    <property type="project" value="UniProtKB-UniRule"/>
</dbReference>
<dbReference type="AlphaFoldDB" id="A0A8J3ZCC2"/>
<dbReference type="GO" id="GO:0071897">
    <property type="term" value="P:DNA biosynthetic process"/>
    <property type="evidence" value="ECO:0007669"/>
    <property type="project" value="InterPro"/>
</dbReference>
<keyword evidence="7 14" id="KW-0067">ATP-binding</keyword>
<evidence type="ECO:0000256" key="8">
    <source>
        <dbReference type="ARBA" id="ARBA00022842"/>
    </source>
</evidence>
<proteinExistence type="inferred from homology"/>
<keyword evidence="1 14" id="KW-0436">Ligase</keyword>
<keyword evidence="9 14" id="KW-0233">DNA recombination</keyword>
<feature type="binding site" evidence="14">
    <location>
        <position position="263"/>
    </location>
    <ligand>
        <name>ATP</name>
        <dbReference type="ChEBI" id="CHEBI:30616"/>
    </ligand>
</feature>
<dbReference type="FunFam" id="2.40.50.140:FF:000163">
    <property type="entry name" value="Probable DNA ligase"/>
    <property type="match status" value="1"/>
</dbReference>
<evidence type="ECO:0000256" key="10">
    <source>
        <dbReference type="ARBA" id="ARBA00023204"/>
    </source>
</evidence>
<evidence type="ECO:0000256" key="6">
    <source>
        <dbReference type="ARBA" id="ARBA00022763"/>
    </source>
</evidence>
<dbReference type="GO" id="GO:0051301">
    <property type="term" value="P:cell division"/>
    <property type="evidence" value="ECO:0007669"/>
    <property type="project" value="UniProtKB-KW"/>
</dbReference>
<dbReference type="PROSITE" id="PS00697">
    <property type="entry name" value="DNA_LIGASE_A1"/>
    <property type="match status" value="1"/>
</dbReference>
<feature type="active site" description="N6-AMP-lysine intermediate" evidence="14">
    <location>
        <position position="214"/>
    </location>
</feature>
<gene>
    <name evidence="18" type="primary">lig_4</name>
    <name evidence="14" type="synonym">lig</name>
    <name evidence="18" type="ORF">Vau01_088230</name>
</gene>
<keyword evidence="6 14" id="KW-0227">DNA damage</keyword>
<dbReference type="Pfam" id="PF01068">
    <property type="entry name" value="DNA_ligase_A_M"/>
    <property type="match status" value="1"/>
</dbReference>
<evidence type="ECO:0000256" key="13">
    <source>
        <dbReference type="ARBA" id="ARBA00054532"/>
    </source>
</evidence>
<dbReference type="RefSeq" id="WP_204006159.1">
    <property type="nucleotide sequence ID" value="NZ_BOPG01000065.1"/>
</dbReference>
<evidence type="ECO:0000256" key="3">
    <source>
        <dbReference type="ARBA" id="ARBA00022705"/>
    </source>
</evidence>
<feature type="binding site" evidence="14">
    <location>
        <position position="219"/>
    </location>
    <ligand>
        <name>ATP</name>
        <dbReference type="ChEBI" id="CHEBI:30616"/>
    </ligand>
</feature>
<dbReference type="GO" id="GO:0003677">
    <property type="term" value="F:DNA binding"/>
    <property type="evidence" value="ECO:0007669"/>
    <property type="project" value="InterPro"/>
</dbReference>
<dbReference type="InterPro" id="IPR012308">
    <property type="entry name" value="DNA_ligase_ATP-dep_N"/>
</dbReference>
<dbReference type="SUPFAM" id="SSF56091">
    <property type="entry name" value="DNA ligase/mRNA capping enzyme, catalytic domain"/>
    <property type="match status" value="1"/>
</dbReference>
<feature type="binding site" evidence="14">
    <location>
        <position position="375"/>
    </location>
    <ligand>
        <name>ATP</name>
        <dbReference type="ChEBI" id="CHEBI:30616"/>
    </ligand>
</feature>
<keyword evidence="3 14" id="KW-0235">DNA replication</keyword>
<dbReference type="NCBIfam" id="NF002868">
    <property type="entry name" value="PRK03180.1"/>
    <property type="match status" value="1"/>
</dbReference>
<dbReference type="InterPro" id="IPR000977">
    <property type="entry name" value="DNA_ligase_ATP-dep"/>
</dbReference>
<evidence type="ECO:0000256" key="7">
    <source>
        <dbReference type="ARBA" id="ARBA00022840"/>
    </source>
</evidence>
<keyword evidence="11 14" id="KW-0131">Cell cycle</keyword>
<dbReference type="PANTHER" id="PTHR45674">
    <property type="entry name" value="DNA LIGASE 1/3 FAMILY MEMBER"/>
    <property type="match status" value="1"/>
</dbReference>
<dbReference type="InterPro" id="IPR016059">
    <property type="entry name" value="DNA_ligase_ATP-dep_CS"/>
</dbReference>
<dbReference type="HAMAP" id="MF_00407">
    <property type="entry name" value="DNA_ligase"/>
    <property type="match status" value="1"/>
</dbReference>
<comment type="cofactor">
    <cofactor evidence="14">
        <name>Mg(2+)</name>
        <dbReference type="ChEBI" id="CHEBI:18420"/>
    </cofactor>
</comment>
<dbReference type="GO" id="GO:0003910">
    <property type="term" value="F:DNA ligase (ATP) activity"/>
    <property type="evidence" value="ECO:0007669"/>
    <property type="project" value="UniProtKB-UniRule"/>
</dbReference>
<protein>
    <recommendedName>
        <fullName evidence="14">Probable DNA ligase</fullName>
        <ecNumber evidence="14">6.5.1.1</ecNumber>
    </recommendedName>
    <alternativeName>
        <fullName evidence="14">Polydeoxyribonucleotide synthase [ATP]</fullName>
    </alternativeName>
</protein>
<dbReference type="InterPro" id="IPR012310">
    <property type="entry name" value="DNA_ligase_ATP-dep_cent"/>
</dbReference>
<dbReference type="SUPFAM" id="SSF117018">
    <property type="entry name" value="ATP-dependent DNA ligase DNA-binding domain"/>
    <property type="match status" value="1"/>
</dbReference>
<dbReference type="EC" id="6.5.1.1" evidence="14"/>
<evidence type="ECO:0000313" key="18">
    <source>
        <dbReference type="EMBL" id="GIJ61307.1"/>
    </source>
</evidence>
<dbReference type="Gene3D" id="1.10.3260.10">
    <property type="entry name" value="DNA ligase, ATP-dependent, N-terminal domain"/>
    <property type="match status" value="1"/>
</dbReference>